<dbReference type="InterPro" id="IPR036192">
    <property type="entry name" value="Cell_div_ZapA-like_sf"/>
</dbReference>
<dbReference type="OMA" id="AGQAYKF"/>
<accession>A0A0H5QG52</accession>
<proteinExistence type="predicted"/>
<sequence>MNIEQVHIEVMHARLTVNTPAEEKDTLLQAVGMLNGKAEAIREGGRVADSEKIVIMAALNVVHDLLKTSLNGGDLAIGDFARKIADMDNACQKALSRLAQE</sequence>
<evidence type="ECO:0008006" key="3">
    <source>
        <dbReference type="Google" id="ProtNLM"/>
    </source>
</evidence>
<dbReference type="Gene3D" id="3.30.160.880">
    <property type="entry name" value="Cell division protein ZapA protomer, N-terminal domain"/>
    <property type="match status" value="1"/>
</dbReference>
<dbReference type="Gene3D" id="1.20.5.50">
    <property type="match status" value="1"/>
</dbReference>
<dbReference type="Pfam" id="PF05164">
    <property type="entry name" value="ZapA"/>
    <property type="match status" value="1"/>
</dbReference>
<dbReference type="EMBL" id="CVTF01000126">
    <property type="protein sequence ID" value="CRZ00250.1"/>
    <property type="molecule type" value="Genomic_DNA"/>
</dbReference>
<dbReference type="SUPFAM" id="SSF102829">
    <property type="entry name" value="Cell division protein ZapA-like"/>
    <property type="match status" value="1"/>
</dbReference>
<evidence type="ECO:0000313" key="1">
    <source>
        <dbReference type="EMBL" id="CRZ00250.1"/>
    </source>
</evidence>
<dbReference type="Proteomes" id="UP000182715">
    <property type="component" value="Unassembled WGS sequence"/>
</dbReference>
<dbReference type="AlphaFoldDB" id="A0A0H5QG52"/>
<protein>
    <recommendedName>
        <fullName evidence="3">Cell division protein ZapA</fullName>
    </recommendedName>
</protein>
<evidence type="ECO:0000313" key="2">
    <source>
        <dbReference type="Proteomes" id="UP000182715"/>
    </source>
</evidence>
<dbReference type="InterPro" id="IPR007838">
    <property type="entry name" value="Cell_div_ZapA-like"/>
</dbReference>
<name>A0A0H5QG52_NEIMI</name>
<reference evidence="1 2" key="1">
    <citation type="submission" date="2014-11" db="EMBL/GenBank/DDBJ databases">
        <authorList>
            <person name="Diene M.Seydina."/>
        </authorList>
    </citation>
    <scope>NUCLEOTIDE SEQUENCE [LARGE SCALE GENOMIC DNA]</scope>
    <source>
        <strain evidence="1 2">Neisseria meningitidis CHUV</strain>
    </source>
</reference>
<organism evidence="1 2">
    <name type="scientific">Neisseria meningitidis serogroup B</name>
    <dbReference type="NCBI Taxonomy" id="491"/>
    <lineage>
        <taxon>Bacteria</taxon>
        <taxon>Pseudomonadati</taxon>
        <taxon>Pseudomonadota</taxon>
        <taxon>Betaproteobacteria</taxon>
        <taxon>Neisseriales</taxon>
        <taxon>Neisseriaceae</taxon>
        <taxon>Neisseria</taxon>
    </lineage>
</organism>
<dbReference type="InterPro" id="IPR042233">
    <property type="entry name" value="Cell_div_ZapA_N"/>
</dbReference>